<evidence type="ECO:0000259" key="12">
    <source>
        <dbReference type="PROSITE" id="PS50859"/>
    </source>
</evidence>
<sequence length="282" mass="30439">MYSAVARGSAVLAECAAFGGNFTAVTKDYLSKASANSGRFSYTVDGHVFSFLTEDGYNYVIVTDEAAGRTIPNAFLDKVKDDFVARYGEKGKSVKGGLSAYSKKLKELMEHATQFPEEYSKVSSVQKKVDEVKNIMSENIEKVLSRGEKLDLLVDKTDNLMFEADRFVKSGRALRRKMWWNNCKMKVVMAGVVVMVLFIIVLLICFSAGGTHCVKKGKKAVASPSPSPSPSPIATPTPAVASPDTPAPAAPSPDAAVAAAPLPRRLLWELTQLVNVALTHAV</sequence>
<keyword evidence="15" id="KW-1185">Reference proteome</keyword>
<dbReference type="FunFam" id="1.20.5.110:FF:000004">
    <property type="entry name" value="Vesicle-associated membrane protein 7"/>
    <property type="match status" value="1"/>
</dbReference>
<name>A0A0D2MZ20_9CHLO</name>
<evidence type="ECO:0000256" key="5">
    <source>
        <dbReference type="ARBA" id="ARBA00022989"/>
    </source>
</evidence>
<evidence type="ECO:0000313" key="15">
    <source>
        <dbReference type="Proteomes" id="UP000054498"/>
    </source>
</evidence>
<dbReference type="Proteomes" id="UP000054498">
    <property type="component" value="Unassembled WGS sequence"/>
</dbReference>
<feature type="domain" description="Longin" evidence="12">
    <location>
        <begin position="4"/>
        <end position="109"/>
    </location>
</feature>
<dbReference type="GO" id="GO:0016020">
    <property type="term" value="C:membrane"/>
    <property type="evidence" value="ECO:0007669"/>
    <property type="project" value="InterPro"/>
</dbReference>
<evidence type="ECO:0000256" key="1">
    <source>
        <dbReference type="ARBA" id="ARBA00008025"/>
    </source>
</evidence>
<dbReference type="SMART" id="SM01270">
    <property type="entry name" value="Longin"/>
    <property type="match status" value="1"/>
</dbReference>
<evidence type="ECO:0000256" key="7">
    <source>
        <dbReference type="ARBA" id="ARBA00037493"/>
    </source>
</evidence>
<dbReference type="PANTHER" id="PTHR21136:SF168">
    <property type="entry name" value="VESICLE-ASSOCIATED MEMBRANE PROTEIN 9"/>
    <property type="match status" value="1"/>
</dbReference>
<dbReference type="Gene3D" id="1.20.5.110">
    <property type="match status" value="1"/>
</dbReference>
<evidence type="ECO:0000256" key="8">
    <source>
        <dbReference type="ARBA" id="ARBA00046280"/>
    </source>
</evidence>
<feature type="region of interest" description="Disordered" evidence="10">
    <location>
        <begin position="218"/>
        <end position="255"/>
    </location>
</feature>
<dbReference type="InterPro" id="IPR042855">
    <property type="entry name" value="V_SNARE_CC"/>
</dbReference>
<dbReference type="GeneID" id="25735279"/>
<keyword evidence="9" id="KW-0175">Coiled coil</keyword>
<dbReference type="KEGG" id="mng:MNEG_2401"/>
<evidence type="ECO:0000256" key="11">
    <source>
        <dbReference type="SAM" id="Phobius"/>
    </source>
</evidence>
<feature type="domain" description="V-SNARE coiled-coil homology" evidence="13">
    <location>
        <begin position="121"/>
        <end position="181"/>
    </location>
</feature>
<evidence type="ECO:0000259" key="13">
    <source>
        <dbReference type="PROSITE" id="PS50892"/>
    </source>
</evidence>
<dbReference type="CDD" id="cd14824">
    <property type="entry name" value="Longin"/>
    <property type="match status" value="1"/>
</dbReference>
<dbReference type="CDD" id="cd15843">
    <property type="entry name" value="R-SNARE"/>
    <property type="match status" value="1"/>
</dbReference>
<dbReference type="OrthoDB" id="248747at2759"/>
<keyword evidence="4" id="KW-0653">Protein transport</keyword>
<dbReference type="InterPro" id="IPR051097">
    <property type="entry name" value="Synaptobrevin-like_transport"/>
</dbReference>
<dbReference type="AlphaFoldDB" id="A0A0D2MZ20"/>
<organism evidence="14 15">
    <name type="scientific">Monoraphidium neglectum</name>
    <dbReference type="NCBI Taxonomy" id="145388"/>
    <lineage>
        <taxon>Eukaryota</taxon>
        <taxon>Viridiplantae</taxon>
        <taxon>Chlorophyta</taxon>
        <taxon>core chlorophytes</taxon>
        <taxon>Chlorophyceae</taxon>
        <taxon>CS clade</taxon>
        <taxon>Sphaeropleales</taxon>
        <taxon>Selenastraceae</taxon>
        <taxon>Monoraphidium</taxon>
    </lineage>
</organism>
<dbReference type="GO" id="GO:0016192">
    <property type="term" value="P:vesicle-mediated transport"/>
    <property type="evidence" value="ECO:0007669"/>
    <property type="project" value="InterPro"/>
</dbReference>
<dbReference type="InterPro" id="IPR011012">
    <property type="entry name" value="Longin-like_dom_sf"/>
</dbReference>
<accession>A0A0D2MZ20</accession>
<dbReference type="Pfam" id="PF00957">
    <property type="entry name" value="Synaptobrevin"/>
    <property type="match status" value="1"/>
</dbReference>
<gene>
    <name evidence="14" type="ORF">MNEG_2401</name>
</gene>
<dbReference type="STRING" id="145388.A0A0D2MZ20"/>
<dbReference type="SUPFAM" id="SSF58038">
    <property type="entry name" value="SNARE fusion complex"/>
    <property type="match status" value="1"/>
</dbReference>
<keyword evidence="2" id="KW-0813">Transport</keyword>
<keyword evidence="6 11" id="KW-0472">Membrane</keyword>
<dbReference type="GO" id="GO:0005737">
    <property type="term" value="C:cytoplasm"/>
    <property type="evidence" value="ECO:0007669"/>
    <property type="project" value="UniProtKB-ARBA"/>
</dbReference>
<evidence type="ECO:0000256" key="2">
    <source>
        <dbReference type="ARBA" id="ARBA00022448"/>
    </source>
</evidence>
<dbReference type="PANTHER" id="PTHR21136">
    <property type="entry name" value="SNARE PROTEINS"/>
    <property type="match status" value="1"/>
</dbReference>
<comment type="subcellular location">
    <subcellularLocation>
        <location evidence="8">Endomembrane system</location>
        <topology evidence="8">Single-pass type IV membrane protein</topology>
    </subcellularLocation>
</comment>
<dbReference type="RefSeq" id="XP_013904581.1">
    <property type="nucleotide sequence ID" value="XM_014049127.1"/>
</dbReference>
<dbReference type="GO" id="GO:0015031">
    <property type="term" value="P:protein transport"/>
    <property type="evidence" value="ECO:0007669"/>
    <property type="project" value="UniProtKB-KW"/>
</dbReference>
<dbReference type="PROSITE" id="PS50892">
    <property type="entry name" value="V_SNARE"/>
    <property type="match status" value="1"/>
</dbReference>
<evidence type="ECO:0000256" key="6">
    <source>
        <dbReference type="ARBA" id="ARBA00023136"/>
    </source>
</evidence>
<dbReference type="EMBL" id="KK100490">
    <property type="protein sequence ID" value="KIZ05562.1"/>
    <property type="molecule type" value="Genomic_DNA"/>
</dbReference>
<evidence type="ECO:0000256" key="3">
    <source>
        <dbReference type="ARBA" id="ARBA00022692"/>
    </source>
</evidence>
<dbReference type="GO" id="GO:0012505">
    <property type="term" value="C:endomembrane system"/>
    <property type="evidence" value="ECO:0007669"/>
    <property type="project" value="UniProtKB-SubCell"/>
</dbReference>
<evidence type="ECO:0000256" key="10">
    <source>
        <dbReference type="SAM" id="MobiDB-lite"/>
    </source>
</evidence>
<feature type="transmembrane region" description="Helical" evidence="11">
    <location>
        <begin position="187"/>
        <end position="209"/>
    </location>
</feature>
<comment type="function">
    <text evidence="7">Involved in the targeting and/or fusion of transport vesicles to their target membrane.</text>
</comment>
<dbReference type="Pfam" id="PF13774">
    <property type="entry name" value="Longin"/>
    <property type="match status" value="1"/>
</dbReference>
<feature type="compositionally biased region" description="Pro residues" evidence="10">
    <location>
        <begin position="225"/>
        <end position="235"/>
    </location>
</feature>
<keyword evidence="5 11" id="KW-1133">Transmembrane helix</keyword>
<protein>
    <submittedName>
        <fullName evidence="14">Putative vesicle-associated membrane protein</fullName>
    </submittedName>
</protein>
<keyword evidence="3 11" id="KW-0812">Transmembrane</keyword>
<evidence type="ECO:0000256" key="4">
    <source>
        <dbReference type="ARBA" id="ARBA00022927"/>
    </source>
</evidence>
<reference evidence="14 15" key="1">
    <citation type="journal article" date="2013" name="BMC Genomics">
        <title>Reconstruction of the lipid metabolism for the microalga Monoraphidium neglectum from its genome sequence reveals characteristics suitable for biofuel production.</title>
        <authorList>
            <person name="Bogen C."/>
            <person name="Al-Dilaimi A."/>
            <person name="Albersmeier A."/>
            <person name="Wichmann J."/>
            <person name="Grundmann M."/>
            <person name="Rupp O."/>
            <person name="Lauersen K.J."/>
            <person name="Blifernez-Klassen O."/>
            <person name="Kalinowski J."/>
            <person name="Goesmann A."/>
            <person name="Mussgnug J.H."/>
            <person name="Kruse O."/>
        </authorList>
    </citation>
    <scope>NUCLEOTIDE SEQUENCE [LARGE SCALE GENOMIC DNA]</scope>
    <source>
        <strain evidence="14 15">SAG 48.87</strain>
    </source>
</reference>
<dbReference type="SUPFAM" id="SSF64356">
    <property type="entry name" value="SNARE-like"/>
    <property type="match status" value="1"/>
</dbReference>
<dbReference type="Gene3D" id="3.30.450.50">
    <property type="entry name" value="Longin domain"/>
    <property type="match status" value="1"/>
</dbReference>
<dbReference type="InterPro" id="IPR001388">
    <property type="entry name" value="Synaptobrevin-like"/>
</dbReference>
<proteinExistence type="inferred from homology"/>
<evidence type="ECO:0000313" key="14">
    <source>
        <dbReference type="EMBL" id="KIZ05562.1"/>
    </source>
</evidence>
<dbReference type="InterPro" id="IPR010908">
    <property type="entry name" value="Longin_dom"/>
</dbReference>
<comment type="similarity">
    <text evidence="1">Belongs to the synaptobrevin family.</text>
</comment>
<evidence type="ECO:0000256" key="9">
    <source>
        <dbReference type="PROSITE-ProRule" id="PRU00290"/>
    </source>
</evidence>
<dbReference type="PRINTS" id="PR00219">
    <property type="entry name" value="SYNAPTOBREVN"/>
</dbReference>
<dbReference type="PROSITE" id="PS50859">
    <property type="entry name" value="LONGIN"/>
    <property type="match status" value="1"/>
</dbReference>